<dbReference type="Gene3D" id="1.25.40.10">
    <property type="entry name" value="Tetratricopeptide repeat domain"/>
    <property type="match status" value="1"/>
</dbReference>
<protein>
    <recommendedName>
        <fullName evidence="2">SET domain-containing protein</fullName>
    </recommendedName>
</protein>
<evidence type="ECO:0000256" key="1">
    <source>
        <dbReference type="SAM" id="MobiDB-lite"/>
    </source>
</evidence>
<evidence type="ECO:0000259" key="2">
    <source>
        <dbReference type="PROSITE" id="PS50280"/>
    </source>
</evidence>
<dbReference type="PANTHER" id="PTHR47332">
    <property type="entry name" value="SET DOMAIN-CONTAINING PROTEIN 5"/>
    <property type="match status" value="1"/>
</dbReference>
<dbReference type="EMBL" id="CP141889">
    <property type="protein sequence ID" value="WRT69459.1"/>
    <property type="molecule type" value="Genomic_DNA"/>
</dbReference>
<sequence length="389" mass="45236">MPKISADYQEVSHLYHKRTNLSRAENNNRNFPRTYLTKPPAPPSYPISGTNPYFTNTKSDPYSATDTRVVARPLYKIRQASSQGNGLYSTQSIPKGKLILKESPFLVLPLYNNGENPPKELYHKAYHRLSPEYKTLFWSLYQRKDDDSEKSQSMNVINTNSIPFSRRHEYDEMEEKVNSLGLFRTLSRINHCCRPNAGWYWYQEDNQMRLYAYTDITPNEQITVSYLSHDDLLLPSIKRRKALLDGFGFECTCSACNLAWSAPLPQSEWNIRKYQFYRSKWTNQHILDYAANFSQSLAQLGTSLDILSSERLFDQMGEVYEKIYEVYAVHGIFHKAKAAARDLLQHYKVVMGFREANKTWVASQANDPTKYPLWAKLAKASSRQGRRKR</sequence>
<dbReference type="InterPro" id="IPR011990">
    <property type="entry name" value="TPR-like_helical_dom_sf"/>
</dbReference>
<feature type="compositionally biased region" description="Polar residues" evidence="1">
    <location>
        <begin position="21"/>
        <end position="31"/>
    </location>
</feature>
<dbReference type="SMART" id="SM00317">
    <property type="entry name" value="SET"/>
    <property type="match status" value="1"/>
</dbReference>
<evidence type="ECO:0000313" key="4">
    <source>
        <dbReference type="Proteomes" id="UP001329825"/>
    </source>
</evidence>
<dbReference type="Gene3D" id="2.170.270.10">
    <property type="entry name" value="SET domain"/>
    <property type="match status" value="1"/>
</dbReference>
<dbReference type="InterPro" id="IPR046341">
    <property type="entry name" value="SET_dom_sf"/>
</dbReference>
<dbReference type="InterPro" id="IPR001214">
    <property type="entry name" value="SET_dom"/>
</dbReference>
<proteinExistence type="predicted"/>
<dbReference type="Pfam" id="PF00856">
    <property type="entry name" value="SET"/>
    <property type="match status" value="1"/>
</dbReference>
<feature type="region of interest" description="Disordered" evidence="1">
    <location>
        <begin position="20"/>
        <end position="42"/>
    </location>
</feature>
<evidence type="ECO:0000313" key="3">
    <source>
        <dbReference type="EMBL" id="WRT69459.1"/>
    </source>
</evidence>
<name>A0ABZ1D601_9TREE</name>
<dbReference type="PROSITE" id="PS50280">
    <property type="entry name" value="SET"/>
    <property type="match status" value="1"/>
</dbReference>
<reference evidence="3 4" key="1">
    <citation type="submission" date="2024-01" db="EMBL/GenBank/DDBJ databases">
        <title>Comparative genomics of Cryptococcus and Kwoniella reveals pathogenesis evolution and contrasting modes of karyotype evolution via chromosome fusion or intercentromeric recombination.</title>
        <authorList>
            <person name="Coelho M.A."/>
            <person name="David-Palma M."/>
            <person name="Shea T."/>
            <person name="Bowers K."/>
            <person name="McGinley-Smith S."/>
            <person name="Mohammad A.W."/>
            <person name="Gnirke A."/>
            <person name="Yurkov A.M."/>
            <person name="Nowrousian M."/>
            <person name="Sun S."/>
            <person name="Cuomo C.A."/>
            <person name="Heitman J."/>
        </authorList>
    </citation>
    <scope>NUCLEOTIDE SEQUENCE [LARGE SCALE GENOMIC DNA]</scope>
    <source>
        <strain evidence="3">CBS 11374</strain>
    </source>
</reference>
<accession>A0ABZ1D601</accession>
<gene>
    <name evidence="3" type="ORF">IL334_006445</name>
</gene>
<dbReference type="SUPFAM" id="SSF82199">
    <property type="entry name" value="SET domain"/>
    <property type="match status" value="1"/>
</dbReference>
<organism evidence="3 4">
    <name type="scientific">Kwoniella shivajii</name>
    <dbReference type="NCBI Taxonomy" id="564305"/>
    <lineage>
        <taxon>Eukaryota</taxon>
        <taxon>Fungi</taxon>
        <taxon>Dikarya</taxon>
        <taxon>Basidiomycota</taxon>
        <taxon>Agaricomycotina</taxon>
        <taxon>Tremellomycetes</taxon>
        <taxon>Tremellales</taxon>
        <taxon>Cryptococcaceae</taxon>
        <taxon>Kwoniella</taxon>
    </lineage>
</organism>
<keyword evidence="4" id="KW-1185">Reference proteome</keyword>
<dbReference type="CDD" id="cd20071">
    <property type="entry name" value="SET_SMYD"/>
    <property type="match status" value="1"/>
</dbReference>
<dbReference type="Proteomes" id="UP001329825">
    <property type="component" value="Chromosome 9"/>
</dbReference>
<feature type="domain" description="SET" evidence="2">
    <location>
        <begin position="75"/>
        <end position="227"/>
    </location>
</feature>
<dbReference type="PANTHER" id="PTHR47332:SF4">
    <property type="entry name" value="SET DOMAIN-CONTAINING PROTEIN 5"/>
    <property type="match status" value="1"/>
</dbReference>
<dbReference type="RefSeq" id="XP_062794198.1">
    <property type="nucleotide sequence ID" value="XM_062938147.1"/>
</dbReference>
<dbReference type="InterPro" id="IPR053185">
    <property type="entry name" value="SET_domain_protein"/>
</dbReference>
<dbReference type="GeneID" id="87958575"/>